<sequence>MPRSIVIVHGWSDEGKSFTKLAKQITTWFGAPPVQIRIADWISLQNDVTYADLAVAMERAWIASGLSKKPHSVDIVTHSTGALVVREWMTRYYTSDTAPIQRFVMLAPANFGSPLAHKGRSFIGRVLKGWNRFIGQTGTQILKGLELGSPYTMELARRDLFGTSTWYGSGKILATVLVGNVGYDGVEAIANEDGSDGTVRISTANLNASRLTLALDQHQQAKPGWKLERANGAIAFGIVDQENHSTVALKDRGPKNPNTLTLIQAALNVTDADFAPANGSFAWQSKIDQISPFIGSQSPRYQNLAAHVSDDLEHDVLDYFFQLYRQVNSDRKFEKELYEKVITTVHPYEDNGSYRSIYLSISELERVVQKFGLEFMYLSLSAQPLFRPPQQPVGYGSVSASSTDGLAIPAAELKNFFVAHTTLLVEIVIDRQIDASTFTL</sequence>
<reference evidence="1" key="2">
    <citation type="submission" date="2023-01" db="EMBL/GenBank/DDBJ databases">
        <authorList>
            <person name="Sun Q."/>
            <person name="Evtushenko L."/>
        </authorList>
    </citation>
    <scope>NUCLEOTIDE SEQUENCE</scope>
    <source>
        <strain evidence="1">VKM B-2935</strain>
    </source>
</reference>
<protein>
    <recommendedName>
        <fullName evidence="3">Alpha/beta hydrolase</fullName>
    </recommendedName>
</protein>
<organism evidence="1 2">
    <name type="scientific">Pseudomonas turukhanskensis</name>
    <dbReference type="NCBI Taxonomy" id="1806536"/>
    <lineage>
        <taxon>Bacteria</taxon>
        <taxon>Pseudomonadati</taxon>
        <taxon>Pseudomonadota</taxon>
        <taxon>Gammaproteobacteria</taxon>
        <taxon>Pseudomonadales</taxon>
        <taxon>Pseudomonadaceae</taxon>
        <taxon>Pseudomonas</taxon>
    </lineage>
</organism>
<evidence type="ECO:0000313" key="1">
    <source>
        <dbReference type="EMBL" id="GLK90328.1"/>
    </source>
</evidence>
<comment type="caution">
    <text evidence="1">The sequence shown here is derived from an EMBL/GenBank/DDBJ whole genome shotgun (WGS) entry which is preliminary data.</text>
</comment>
<proteinExistence type="predicted"/>
<accession>A0A9W6NGR0</accession>
<dbReference type="AlphaFoldDB" id="A0A9W6NGR0"/>
<evidence type="ECO:0008006" key="3">
    <source>
        <dbReference type="Google" id="ProtNLM"/>
    </source>
</evidence>
<evidence type="ECO:0000313" key="2">
    <source>
        <dbReference type="Proteomes" id="UP001143328"/>
    </source>
</evidence>
<dbReference type="InterPro" id="IPR029058">
    <property type="entry name" value="AB_hydrolase_fold"/>
</dbReference>
<dbReference type="SUPFAM" id="SSF53474">
    <property type="entry name" value="alpha/beta-Hydrolases"/>
    <property type="match status" value="1"/>
</dbReference>
<dbReference type="EMBL" id="BSFN01000010">
    <property type="protein sequence ID" value="GLK90328.1"/>
    <property type="molecule type" value="Genomic_DNA"/>
</dbReference>
<dbReference type="Proteomes" id="UP001143328">
    <property type="component" value="Unassembled WGS sequence"/>
</dbReference>
<dbReference type="RefSeq" id="WP_271196520.1">
    <property type="nucleotide sequence ID" value="NZ_BSFN01000010.1"/>
</dbReference>
<dbReference type="Gene3D" id="3.40.50.1820">
    <property type="entry name" value="alpha/beta hydrolase"/>
    <property type="match status" value="1"/>
</dbReference>
<name>A0A9W6NGR0_9PSED</name>
<keyword evidence="2" id="KW-1185">Reference proteome</keyword>
<gene>
    <name evidence="1" type="ORF">GCM10017655_33910</name>
</gene>
<reference evidence="1" key="1">
    <citation type="journal article" date="2014" name="Int. J. Syst. Evol. Microbiol.">
        <title>Complete genome sequence of Corynebacterium casei LMG S-19264T (=DSM 44701T), isolated from a smear-ripened cheese.</title>
        <authorList>
            <consortium name="US DOE Joint Genome Institute (JGI-PGF)"/>
            <person name="Walter F."/>
            <person name="Albersmeier A."/>
            <person name="Kalinowski J."/>
            <person name="Ruckert C."/>
        </authorList>
    </citation>
    <scope>NUCLEOTIDE SEQUENCE</scope>
    <source>
        <strain evidence="1">VKM B-2935</strain>
    </source>
</reference>